<comment type="caution">
    <text evidence="2">The sequence shown here is derived from an EMBL/GenBank/DDBJ whole genome shotgun (WGS) entry which is preliminary data.</text>
</comment>
<dbReference type="InterPro" id="IPR000182">
    <property type="entry name" value="GNAT_dom"/>
</dbReference>
<dbReference type="Proteomes" id="UP000653797">
    <property type="component" value="Unassembled WGS sequence"/>
</dbReference>
<dbReference type="SUPFAM" id="SSF55729">
    <property type="entry name" value="Acyl-CoA N-acyltransferases (Nat)"/>
    <property type="match status" value="1"/>
</dbReference>
<accession>A0A927GEA4</accession>
<dbReference type="Pfam" id="PF00583">
    <property type="entry name" value="Acetyltransf_1"/>
    <property type="match status" value="1"/>
</dbReference>
<dbReference type="Gene3D" id="3.40.630.30">
    <property type="match status" value="1"/>
</dbReference>
<dbReference type="AlphaFoldDB" id="A0A927GEA4"/>
<dbReference type="EMBL" id="JACXAA010000005">
    <property type="protein sequence ID" value="MBD2754436.1"/>
    <property type="molecule type" value="Genomic_DNA"/>
</dbReference>
<evidence type="ECO:0000313" key="3">
    <source>
        <dbReference type="Proteomes" id="UP000653797"/>
    </source>
</evidence>
<organism evidence="2 3">
    <name type="scientific">Spirosoma validum</name>
    <dbReference type="NCBI Taxonomy" id="2771355"/>
    <lineage>
        <taxon>Bacteria</taxon>
        <taxon>Pseudomonadati</taxon>
        <taxon>Bacteroidota</taxon>
        <taxon>Cytophagia</taxon>
        <taxon>Cytophagales</taxon>
        <taxon>Cytophagaceae</taxon>
        <taxon>Spirosoma</taxon>
    </lineage>
</organism>
<dbReference type="GO" id="GO:0016747">
    <property type="term" value="F:acyltransferase activity, transferring groups other than amino-acyl groups"/>
    <property type="evidence" value="ECO:0007669"/>
    <property type="project" value="InterPro"/>
</dbReference>
<reference evidence="2" key="1">
    <citation type="submission" date="2020-09" db="EMBL/GenBank/DDBJ databases">
        <authorList>
            <person name="Kim M.K."/>
        </authorList>
    </citation>
    <scope>NUCLEOTIDE SEQUENCE</scope>
    <source>
        <strain evidence="2">BT704</strain>
    </source>
</reference>
<sequence length="176" mass="20775">MTFLRITDGHPYLATIRNWYTDAFPPDERRQADELVELLPRSDMNLCALISDNQVVGFISYWHWDDIVFVEHFAIDPAQRGKRFGQQALSLLVRIPTQYIILEVERPIDEISHRRIKFYERQGFTLNPFDYVQPPYQAEKSAVPMRLMSIPAITSEAEFIDLSGLIRERVYERFYT</sequence>
<gene>
    <name evidence="2" type="ORF">IC230_16125</name>
</gene>
<feature type="domain" description="N-acetyltransferase" evidence="1">
    <location>
        <begin position="1"/>
        <end position="150"/>
    </location>
</feature>
<dbReference type="InterPro" id="IPR016181">
    <property type="entry name" value="Acyl_CoA_acyltransferase"/>
</dbReference>
<dbReference type="CDD" id="cd04301">
    <property type="entry name" value="NAT_SF"/>
    <property type="match status" value="1"/>
</dbReference>
<protein>
    <submittedName>
        <fullName evidence="2">GNAT family N-acetyltransferase</fullName>
    </submittedName>
</protein>
<dbReference type="PROSITE" id="PS51186">
    <property type="entry name" value="GNAT"/>
    <property type="match status" value="1"/>
</dbReference>
<dbReference type="RefSeq" id="WP_191040066.1">
    <property type="nucleotide sequence ID" value="NZ_JACXAA010000005.1"/>
</dbReference>
<proteinExistence type="predicted"/>
<name>A0A927GEA4_9BACT</name>
<evidence type="ECO:0000313" key="2">
    <source>
        <dbReference type="EMBL" id="MBD2754436.1"/>
    </source>
</evidence>
<keyword evidence="3" id="KW-1185">Reference proteome</keyword>
<evidence type="ECO:0000259" key="1">
    <source>
        <dbReference type="PROSITE" id="PS51186"/>
    </source>
</evidence>